<evidence type="ECO:0000313" key="14">
    <source>
        <dbReference type="RefSeq" id="XP_054838894.1"/>
    </source>
</evidence>
<keyword evidence="8 11" id="KW-0503">Monooxygenase</keyword>
<dbReference type="InterPro" id="IPR036396">
    <property type="entry name" value="Cyt_P450_sf"/>
</dbReference>
<evidence type="ECO:0000313" key="13">
    <source>
        <dbReference type="Proteomes" id="UP001190640"/>
    </source>
</evidence>
<protein>
    <submittedName>
        <fullName evidence="14">Cytochrome P450 2J2-like</fullName>
    </submittedName>
</protein>
<sequence length="498" mass="56763">MAGVLIGVRVFLIAMVVCLLILLLWKRRQTHKRYPPGPLRLPVIGGLWRIGFKLSVDIFIKIAQKYGNIYTLWMGPQPAVVLSGFKAVKEGLVNHPDDFSERPVPSRTKAVLKGKGIILANGHTWKQQRKFGLVTLRKLGLGKKGIEHQIEEEAYQLVETFSRAKGQPINPSLPIRNSVSNVICVLAFGHRFSMDDEEFLKLKEAVEFILEYGASLFNILYEIIPGLTKIIPGPHKKANYFTVFVLEFARKEIAKHKEQQSLIEPRDFTDYYLFQIEKSKNDPDSTFTEENLAQCIFDFFIAGTDTTTTTLEWAVSLMAFYPDIQEKVQKELEDVFGSSHSISYQERKKLPYTNAVIHEIQRTQYVFLFGVPRQNVKDVDILGFHIPKGTFIIPDLRSVLLDPKQWETPQKFNPNHFLDKDGKFVAREEFLPFGAGTRVCLGEQLARIELFVFFTSLLRTFTFRIPEGEKEISLEPVIGFTVHPPSQKLCAVPRSGAS</sequence>
<comment type="cofactor">
    <cofactor evidence="1 10">
        <name>heme</name>
        <dbReference type="ChEBI" id="CHEBI:30413"/>
    </cofactor>
</comment>
<proteinExistence type="inferred from homology"/>
<gene>
    <name evidence="14" type="primary">LOC129332086</name>
</gene>
<name>A0AA97L1J3_EUBMA</name>
<evidence type="ECO:0000256" key="1">
    <source>
        <dbReference type="ARBA" id="ARBA00001971"/>
    </source>
</evidence>
<keyword evidence="12" id="KW-1133">Transmembrane helix</keyword>
<dbReference type="Gene3D" id="1.10.630.10">
    <property type="entry name" value="Cytochrome P450"/>
    <property type="match status" value="1"/>
</dbReference>
<accession>A0AA97L1J3</accession>
<dbReference type="GO" id="GO:0006082">
    <property type="term" value="P:organic acid metabolic process"/>
    <property type="evidence" value="ECO:0007669"/>
    <property type="project" value="TreeGrafter"/>
</dbReference>
<evidence type="ECO:0000256" key="2">
    <source>
        <dbReference type="ARBA" id="ARBA00004370"/>
    </source>
</evidence>
<dbReference type="InterPro" id="IPR001128">
    <property type="entry name" value="Cyt_P450"/>
</dbReference>
<dbReference type="AlphaFoldDB" id="A0AA97L1J3"/>
<dbReference type="GO" id="GO:0005506">
    <property type="term" value="F:iron ion binding"/>
    <property type="evidence" value="ECO:0007669"/>
    <property type="project" value="InterPro"/>
</dbReference>
<keyword evidence="4 10" id="KW-0349">Heme</keyword>
<keyword evidence="12" id="KW-0812">Transmembrane</keyword>
<dbReference type="Proteomes" id="UP001190640">
    <property type="component" value="Chromosome 6"/>
</dbReference>
<dbReference type="InterPro" id="IPR002401">
    <property type="entry name" value="Cyt_P450_E_grp-I"/>
</dbReference>
<dbReference type="PROSITE" id="PS00086">
    <property type="entry name" value="CYTOCHROME_P450"/>
    <property type="match status" value="1"/>
</dbReference>
<evidence type="ECO:0000256" key="12">
    <source>
        <dbReference type="SAM" id="Phobius"/>
    </source>
</evidence>
<dbReference type="InterPro" id="IPR050182">
    <property type="entry name" value="Cytochrome_P450_fam2"/>
</dbReference>
<dbReference type="RefSeq" id="XP_054838894.1">
    <property type="nucleotide sequence ID" value="XM_054982919.1"/>
</dbReference>
<keyword evidence="9 12" id="KW-0472">Membrane</keyword>
<feature type="transmembrane region" description="Helical" evidence="12">
    <location>
        <begin position="6"/>
        <end position="25"/>
    </location>
</feature>
<dbReference type="GO" id="GO:0020037">
    <property type="term" value="F:heme binding"/>
    <property type="evidence" value="ECO:0007669"/>
    <property type="project" value="InterPro"/>
</dbReference>
<keyword evidence="7 10" id="KW-0408">Iron</keyword>
<dbReference type="GeneID" id="129332086"/>
<dbReference type="PANTHER" id="PTHR24300:SF134">
    <property type="entry name" value="CYTOCHROME P450, FAMILY 2, SUBFAMILY AB, POLYPEPTIDE 2-RELATED"/>
    <property type="match status" value="1"/>
</dbReference>
<comment type="subcellular location">
    <subcellularLocation>
        <location evidence="2">Membrane</location>
    </subcellularLocation>
</comment>
<dbReference type="GO" id="GO:0006805">
    <property type="term" value="P:xenobiotic metabolic process"/>
    <property type="evidence" value="ECO:0007669"/>
    <property type="project" value="TreeGrafter"/>
</dbReference>
<dbReference type="PANTHER" id="PTHR24300">
    <property type="entry name" value="CYTOCHROME P450 508A4-RELATED"/>
    <property type="match status" value="1"/>
</dbReference>
<evidence type="ECO:0000256" key="3">
    <source>
        <dbReference type="ARBA" id="ARBA00010617"/>
    </source>
</evidence>
<evidence type="ECO:0000256" key="7">
    <source>
        <dbReference type="ARBA" id="ARBA00023004"/>
    </source>
</evidence>
<comment type="similarity">
    <text evidence="3 11">Belongs to the cytochrome P450 family.</text>
</comment>
<keyword evidence="5 10" id="KW-0479">Metal-binding</keyword>
<keyword evidence="6 11" id="KW-0560">Oxidoreductase</keyword>
<organism evidence="13 14">
    <name type="scientific">Eublepharis macularius</name>
    <name type="common">Leopard gecko</name>
    <name type="synonym">Cyrtodactylus macularius</name>
    <dbReference type="NCBI Taxonomy" id="481883"/>
    <lineage>
        <taxon>Eukaryota</taxon>
        <taxon>Metazoa</taxon>
        <taxon>Chordata</taxon>
        <taxon>Craniata</taxon>
        <taxon>Vertebrata</taxon>
        <taxon>Euteleostomi</taxon>
        <taxon>Lepidosauria</taxon>
        <taxon>Squamata</taxon>
        <taxon>Bifurcata</taxon>
        <taxon>Gekkota</taxon>
        <taxon>Eublepharidae</taxon>
        <taxon>Eublepharinae</taxon>
        <taxon>Eublepharis</taxon>
    </lineage>
</organism>
<evidence type="ECO:0000256" key="9">
    <source>
        <dbReference type="ARBA" id="ARBA00023136"/>
    </source>
</evidence>
<reference evidence="14" key="1">
    <citation type="submission" date="2025-08" db="UniProtKB">
        <authorList>
            <consortium name="RefSeq"/>
        </authorList>
    </citation>
    <scope>IDENTIFICATION</scope>
    <source>
        <tissue evidence="14">Blood</tissue>
    </source>
</reference>
<evidence type="ECO:0000256" key="4">
    <source>
        <dbReference type="ARBA" id="ARBA00022617"/>
    </source>
</evidence>
<evidence type="ECO:0000256" key="6">
    <source>
        <dbReference type="ARBA" id="ARBA00023002"/>
    </source>
</evidence>
<dbReference type="GO" id="GO:0016020">
    <property type="term" value="C:membrane"/>
    <property type="evidence" value="ECO:0007669"/>
    <property type="project" value="UniProtKB-SubCell"/>
</dbReference>
<dbReference type="KEGG" id="emc:129332086"/>
<dbReference type="SUPFAM" id="SSF48264">
    <property type="entry name" value="Cytochrome P450"/>
    <property type="match status" value="1"/>
</dbReference>
<evidence type="ECO:0000256" key="5">
    <source>
        <dbReference type="ARBA" id="ARBA00022723"/>
    </source>
</evidence>
<evidence type="ECO:0000256" key="11">
    <source>
        <dbReference type="RuleBase" id="RU000461"/>
    </source>
</evidence>
<dbReference type="PRINTS" id="PR00385">
    <property type="entry name" value="P450"/>
</dbReference>
<dbReference type="FunFam" id="1.10.630.10:FF:000004">
    <property type="entry name" value="cytochrome P450 2D15 isoform X1"/>
    <property type="match status" value="1"/>
</dbReference>
<dbReference type="Pfam" id="PF00067">
    <property type="entry name" value="p450"/>
    <property type="match status" value="1"/>
</dbReference>
<evidence type="ECO:0000256" key="8">
    <source>
        <dbReference type="ARBA" id="ARBA00023033"/>
    </source>
</evidence>
<dbReference type="GO" id="GO:0016712">
    <property type="term" value="F:oxidoreductase activity, acting on paired donors, with incorporation or reduction of molecular oxygen, reduced flavin or flavoprotein as one donor, and incorporation of one atom of oxygen"/>
    <property type="evidence" value="ECO:0007669"/>
    <property type="project" value="TreeGrafter"/>
</dbReference>
<keyword evidence="13" id="KW-1185">Reference proteome</keyword>
<dbReference type="InterPro" id="IPR017972">
    <property type="entry name" value="Cyt_P450_CS"/>
</dbReference>
<evidence type="ECO:0000256" key="10">
    <source>
        <dbReference type="PIRSR" id="PIRSR602401-1"/>
    </source>
</evidence>
<dbReference type="GO" id="GO:0005737">
    <property type="term" value="C:cytoplasm"/>
    <property type="evidence" value="ECO:0007669"/>
    <property type="project" value="TreeGrafter"/>
</dbReference>
<feature type="binding site" description="axial binding residue" evidence="10">
    <location>
        <position position="440"/>
    </location>
    <ligand>
        <name>heme</name>
        <dbReference type="ChEBI" id="CHEBI:30413"/>
    </ligand>
    <ligandPart>
        <name>Fe</name>
        <dbReference type="ChEBI" id="CHEBI:18248"/>
    </ligandPart>
</feature>
<dbReference type="PRINTS" id="PR00463">
    <property type="entry name" value="EP450I"/>
</dbReference>